<keyword evidence="2" id="KW-0489">Methyltransferase</keyword>
<keyword evidence="6" id="KW-1185">Reference proteome</keyword>
<proteinExistence type="inferred from homology"/>
<dbReference type="WBParaSite" id="ASIM_0000435801-mRNA-1">
    <property type="protein sequence ID" value="ASIM_0000435801-mRNA-1"/>
    <property type="gene ID" value="ASIM_0000435801"/>
</dbReference>
<dbReference type="GO" id="GO:0008757">
    <property type="term" value="F:S-adenosylmethionine-dependent methyltransferase activity"/>
    <property type="evidence" value="ECO:0007669"/>
    <property type="project" value="TreeGrafter"/>
</dbReference>
<reference evidence="7" key="1">
    <citation type="submission" date="2017-02" db="UniProtKB">
        <authorList>
            <consortium name="WormBaseParasite"/>
        </authorList>
    </citation>
    <scope>IDENTIFICATION</scope>
</reference>
<accession>A0A0M3J9T9</accession>
<dbReference type="PANTHER" id="PTHR45875:SF1">
    <property type="entry name" value="METHYLTRANSFERASE N6AMT1"/>
    <property type="match status" value="1"/>
</dbReference>
<dbReference type="PROSITE" id="PS00092">
    <property type="entry name" value="N6_MTASE"/>
    <property type="match status" value="1"/>
</dbReference>
<dbReference type="PANTHER" id="PTHR45875">
    <property type="entry name" value="METHYLTRANSFERASE N6AMT1"/>
    <property type="match status" value="1"/>
</dbReference>
<dbReference type="Proteomes" id="UP000267096">
    <property type="component" value="Unassembled WGS sequence"/>
</dbReference>
<dbReference type="GO" id="GO:0035657">
    <property type="term" value="C:eRF1 methyltransferase complex"/>
    <property type="evidence" value="ECO:0007669"/>
    <property type="project" value="TreeGrafter"/>
</dbReference>
<dbReference type="AlphaFoldDB" id="A0A0M3J9T9"/>
<dbReference type="GO" id="GO:0003676">
    <property type="term" value="F:nucleic acid binding"/>
    <property type="evidence" value="ECO:0007669"/>
    <property type="project" value="InterPro"/>
</dbReference>
<evidence type="ECO:0000256" key="1">
    <source>
        <dbReference type="ARBA" id="ARBA00006149"/>
    </source>
</evidence>
<dbReference type="InterPro" id="IPR052190">
    <property type="entry name" value="Euk-Arch_PrmC-MTase"/>
</dbReference>
<protein>
    <submittedName>
        <fullName evidence="7">HemK methyltransferase family member 2 (inferred by orthology to a human protein)</fullName>
    </submittedName>
</protein>
<dbReference type="GO" id="GO:0032259">
    <property type="term" value="P:methylation"/>
    <property type="evidence" value="ECO:0007669"/>
    <property type="project" value="UniProtKB-KW"/>
</dbReference>
<keyword evidence="3" id="KW-0808">Transferase</keyword>
<evidence type="ECO:0000313" key="6">
    <source>
        <dbReference type="Proteomes" id="UP000267096"/>
    </source>
</evidence>
<keyword evidence="4" id="KW-0949">S-adenosyl-L-methionine</keyword>
<evidence type="ECO:0000256" key="3">
    <source>
        <dbReference type="ARBA" id="ARBA00022679"/>
    </source>
</evidence>
<evidence type="ECO:0000256" key="2">
    <source>
        <dbReference type="ARBA" id="ARBA00022603"/>
    </source>
</evidence>
<dbReference type="EMBL" id="UYRR01007082">
    <property type="protein sequence ID" value="VDK23271.1"/>
    <property type="molecule type" value="Genomic_DNA"/>
</dbReference>
<reference evidence="5 6" key="2">
    <citation type="submission" date="2018-11" db="EMBL/GenBank/DDBJ databases">
        <authorList>
            <consortium name="Pathogen Informatics"/>
        </authorList>
    </citation>
    <scope>NUCLEOTIDE SEQUENCE [LARGE SCALE GENOMIC DNA]</scope>
</reference>
<name>A0A0M3J9T9_ANISI</name>
<comment type="similarity">
    <text evidence="1">Belongs to the eukaryotic/archaeal PrmC-related family.</text>
</comment>
<evidence type="ECO:0000256" key="4">
    <source>
        <dbReference type="ARBA" id="ARBA00022691"/>
    </source>
</evidence>
<gene>
    <name evidence="5" type="ORF">ASIM_LOCUS4176</name>
</gene>
<evidence type="ECO:0000313" key="7">
    <source>
        <dbReference type="WBParaSite" id="ASIM_0000435801-mRNA-1"/>
    </source>
</evidence>
<dbReference type="OrthoDB" id="406152at2759"/>
<dbReference type="InterPro" id="IPR002052">
    <property type="entry name" value="DNA_methylase_N6_adenine_CS"/>
</dbReference>
<sequence>MSKFKTPLYRMTSQQKETVYDPAEDTFLLLDGLEMDIDRIKHSAFIIEVGCGSGVVSCTETTQQLNNTTKNIDLVQCDLITAISDRFNGLFDLILFNPPYVPTEPEEITTASDIVSLLFITLHIINIHIIIY</sequence>
<dbReference type="SUPFAM" id="SSF53335">
    <property type="entry name" value="S-adenosyl-L-methionine-dependent methyltransferases"/>
    <property type="match status" value="1"/>
</dbReference>
<evidence type="ECO:0000313" key="5">
    <source>
        <dbReference type="EMBL" id="VDK23271.1"/>
    </source>
</evidence>
<dbReference type="InterPro" id="IPR029063">
    <property type="entry name" value="SAM-dependent_MTases_sf"/>
</dbReference>
<dbReference type="GO" id="GO:0008276">
    <property type="term" value="F:protein methyltransferase activity"/>
    <property type="evidence" value="ECO:0007669"/>
    <property type="project" value="TreeGrafter"/>
</dbReference>
<organism evidence="7">
    <name type="scientific">Anisakis simplex</name>
    <name type="common">Herring worm</name>
    <dbReference type="NCBI Taxonomy" id="6269"/>
    <lineage>
        <taxon>Eukaryota</taxon>
        <taxon>Metazoa</taxon>
        <taxon>Ecdysozoa</taxon>
        <taxon>Nematoda</taxon>
        <taxon>Chromadorea</taxon>
        <taxon>Rhabditida</taxon>
        <taxon>Spirurina</taxon>
        <taxon>Ascaridomorpha</taxon>
        <taxon>Ascaridoidea</taxon>
        <taxon>Anisakidae</taxon>
        <taxon>Anisakis</taxon>
        <taxon>Anisakis simplex complex</taxon>
    </lineage>
</organism>
<dbReference type="Gene3D" id="3.40.50.150">
    <property type="entry name" value="Vaccinia Virus protein VP39"/>
    <property type="match status" value="1"/>
</dbReference>